<reference evidence="2 3" key="1">
    <citation type="submission" date="2019-04" db="EMBL/GenBank/DDBJ databases">
        <title>Draft genome of the big-headed turtle Platysternon megacephalum.</title>
        <authorList>
            <person name="Gong S."/>
        </authorList>
    </citation>
    <scope>NUCLEOTIDE SEQUENCE [LARGE SCALE GENOMIC DNA]</scope>
    <source>
        <strain evidence="2">DO16091913</strain>
        <tissue evidence="2">Muscle</tissue>
    </source>
</reference>
<evidence type="ECO:0000313" key="3">
    <source>
        <dbReference type="Proteomes" id="UP000297703"/>
    </source>
</evidence>
<evidence type="ECO:0000256" key="1">
    <source>
        <dbReference type="SAM" id="MobiDB-lite"/>
    </source>
</evidence>
<sequence length="293" mass="32625">MAAEGQAIRVSSQSYGAVDQMSHASAEGYFGAIVPDDITSGEEPSAPPAYPMDDVSGYEGTALGDGGGKGLPPPSDLVTDRGGGPPPAQTDWNIPAVSEDAAKEALIQYAASKCCYSSAPAKEMVFRTLQPFDTYRYRLETFTEFRSSEWKTTPYKEMHRRNKQLAKRAAIIVDVQVQFAAGSVMEEERKNNIFEYVADQRAGFPADLFKEVYPVVNFPDPSISQASQNALVQHHTQFASTSRVLRQRQTIELIPLTKVEYEWQGKRYSYYVYGDENRVYAENYPKKCCCSIM</sequence>
<name>A0A4D9DX83_9SAUR</name>
<gene>
    <name evidence="2" type="ORF">DR999_PMT15032</name>
</gene>
<protein>
    <submittedName>
        <fullName evidence="2">Coiled-coil domain-containing protein 159</fullName>
    </submittedName>
</protein>
<keyword evidence="3" id="KW-1185">Reference proteome</keyword>
<dbReference type="InterPro" id="IPR052789">
    <property type="entry name" value="SSUH2_homolog"/>
</dbReference>
<dbReference type="OrthoDB" id="3355217at2759"/>
<dbReference type="PANTHER" id="PTHR48465:SF1">
    <property type="entry name" value="PROTEIN SSUH2 HOMOLOG"/>
    <property type="match status" value="1"/>
</dbReference>
<proteinExistence type="predicted"/>
<feature type="region of interest" description="Disordered" evidence="1">
    <location>
        <begin position="36"/>
        <end position="92"/>
    </location>
</feature>
<evidence type="ECO:0000313" key="2">
    <source>
        <dbReference type="EMBL" id="TFK02626.1"/>
    </source>
</evidence>
<reference evidence="2 3" key="2">
    <citation type="submission" date="2019-04" db="EMBL/GenBank/DDBJ databases">
        <title>The genome sequence of big-headed turtle.</title>
        <authorList>
            <person name="Gong S."/>
        </authorList>
    </citation>
    <scope>NUCLEOTIDE SEQUENCE [LARGE SCALE GENOMIC DNA]</scope>
    <source>
        <strain evidence="2">DO16091913</strain>
        <tissue evidence="2">Muscle</tissue>
    </source>
</reference>
<comment type="caution">
    <text evidence="2">The sequence shown here is derived from an EMBL/GenBank/DDBJ whole genome shotgun (WGS) entry which is preliminary data.</text>
</comment>
<dbReference type="PANTHER" id="PTHR48465">
    <property type="entry name" value="PROTEIN SSUH2 HOMOLOG"/>
    <property type="match status" value="1"/>
</dbReference>
<dbReference type="AlphaFoldDB" id="A0A4D9DX83"/>
<dbReference type="EMBL" id="QXTE01000181">
    <property type="protein sequence ID" value="TFK02626.1"/>
    <property type="molecule type" value="Genomic_DNA"/>
</dbReference>
<accession>A0A4D9DX83</accession>
<organism evidence="2 3">
    <name type="scientific">Platysternon megacephalum</name>
    <name type="common">big-headed turtle</name>
    <dbReference type="NCBI Taxonomy" id="55544"/>
    <lineage>
        <taxon>Eukaryota</taxon>
        <taxon>Metazoa</taxon>
        <taxon>Chordata</taxon>
        <taxon>Craniata</taxon>
        <taxon>Vertebrata</taxon>
        <taxon>Euteleostomi</taxon>
        <taxon>Archelosauria</taxon>
        <taxon>Testudinata</taxon>
        <taxon>Testudines</taxon>
        <taxon>Cryptodira</taxon>
        <taxon>Durocryptodira</taxon>
        <taxon>Testudinoidea</taxon>
        <taxon>Platysternidae</taxon>
        <taxon>Platysternon</taxon>
    </lineage>
</organism>
<dbReference type="Proteomes" id="UP000297703">
    <property type="component" value="Unassembled WGS sequence"/>
</dbReference>